<proteinExistence type="predicted"/>
<name>A0ACC1Z117_MELAZ</name>
<dbReference type="EMBL" id="CM051394">
    <property type="protein sequence ID" value="KAJ4729461.1"/>
    <property type="molecule type" value="Genomic_DNA"/>
</dbReference>
<keyword evidence="2" id="KW-1185">Reference proteome</keyword>
<gene>
    <name evidence="1" type="ORF">OWV82_002240</name>
</gene>
<sequence length="376" mass="40272">MLFLQLLFLGLASADLLQNPDFESPPTNLTANHSSPFVLLNGNNTIPGWSFEGTVQYVTASQSITLPDNGHAIQLGQDGKINQTFIANGDNMNYILTFTLVPGGQNCSANADIAVSAPDSHGVFSLKQHSGKETWESYGHYLGRWDQDEPINLVITSQTTESDENSTCWSVIDTLLLKTSRTLVQGNDNLLLNGGFEVGPDFLSNSTEGVLLEPAPSPVQSALPEWSVFGTVKYIDSKHFFIPKGNAAIEIISLSAGIQTATGLTEGSAYNLDFTLGDANDGCVGRFIVRVQAGVVVQNVTVQSLGRGSAMKHSVTFEAGSGPTPISFLSYNTSQTKDGVFCGPVVDDVVLRASHGLKLKLKLEILIYALFLVAIL</sequence>
<dbReference type="Proteomes" id="UP001164539">
    <property type="component" value="Chromosome 1"/>
</dbReference>
<comment type="caution">
    <text evidence="1">The sequence shown here is derived from an EMBL/GenBank/DDBJ whole genome shotgun (WGS) entry which is preliminary data.</text>
</comment>
<protein>
    <submittedName>
        <fullName evidence="1">Uncharacterized protein</fullName>
    </submittedName>
</protein>
<accession>A0ACC1Z117</accession>
<evidence type="ECO:0000313" key="1">
    <source>
        <dbReference type="EMBL" id="KAJ4729461.1"/>
    </source>
</evidence>
<organism evidence="1 2">
    <name type="scientific">Melia azedarach</name>
    <name type="common">Chinaberry tree</name>
    <dbReference type="NCBI Taxonomy" id="155640"/>
    <lineage>
        <taxon>Eukaryota</taxon>
        <taxon>Viridiplantae</taxon>
        <taxon>Streptophyta</taxon>
        <taxon>Embryophyta</taxon>
        <taxon>Tracheophyta</taxon>
        <taxon>Spermatophyta</taxon>
        <taxon>Magnoliopsida</taxon>
        <taxon>eudicotyledons</taxon>
        <taxon>Gunneridae</taxon>
        <taxon>Pentapetalae</taxon>
        <taxon>rosids</taxon>
        <taxon>malvids</taxon>
        <taxon>Sapindales</taxon>
        <taxon>Meliaceae</taxon>
        <taxon>Melia</taxon>
    </lineage>
</organism>
<reference evidence="1 2" key="1">
    <citation type="journal article" date="2023" name="Science">
        <title>Complex scaffold remodeling in plant triterpene biosynthesis.</title>
        <authorList>
            <person name="De La Pena R."/>
            <person name="Hodgson H."/>
            <person name="Liu J.C."/>
            <person name="Stephenson M.J."/>
            <person name="Martin A.C."/>
            <person name="Owen C."/>
            <person name="Harkess A."/>
            <person name="Leebens-Mack J."/>
            <person name="Jimenez L.E."/>
            <person name="Osbourn A."/>
            <person name="Sattely E.S."/>
        </authorList>
    </citation>
    <scope>NUCLEOTIDE SEQUENCE [LARGE SCALE GENOMIC DNA]</scope>
    <source>
        <strain evidence="2">cv. JPN11</strain>
        <tissue evidence="1">Leaf</tissue>
    </source>
</reference>
<evidence type="ECO:0000313" key="2">
    <source>
        <dbReference type="Proteomes" id="UP001164539"/>
    </source>
</evidence>